<reference evidence="2" key="1">
    <citation type="submission" date="2016-11" db="UniProtKB">
        <authorList>
            <consortium name="WormBaseParasite"/>
        </authorList>
    </citation>
    <scope>IDENTIFICATION</scope>
</reference>
<organism evidence="1 2">
    <name type="scientific">Meloidogyne hapla</name>
    <name type="common">Root-knot nematode worm</name>
    <dbReference type="NCBI Taxonomy" id="6305"/>
    <lineage>
        <taxon>Eukaryota</taxon>
        <taxon>Metazoa</taxon>
        <taxon>Ecdysozoa</taxon>
        <taxon>Nematoda</taxon>
        <taxon>Chromadorea</taxon>
        <taxon>Rhabditida</taxon>
        <taxon>Tylenchina</taxon>
        <taxon>Tylenchomorpha</taxon>
        <taxon>Tylenchoidea</taxon>
        <taxon>Meloidogynidae</taxon>
        <taxon>Meloidogyninae</taxon>
        <taxon>Meloidogyne</taxon>
    </lineage>
</organism>
<evidence type="ECO:0000313" key="2">
    <source>
        <dbReference type="WBParaSite" id="MhA1_Contig976.frz3.gene3"/>
    </source>
</evidence>
<sequence length="103" mass="11837">MSMNENNNLKEVIRVNLKQKRNFNSSTAQTHLDAAIHHFEQNDGALSSEAAWMCVSLQLKNFLIGYDVDAGNHKLKTKIIFFLEEKNNEFADQLIPAWLCLEE</sequence>
<protein>
    <submittedName>
        <fullName evidence="2">Orphan protein</fullName>
    </submittedName>
</protein>
<name>A0A1I8C2D7_MELHA</name>
<accession>A0A1I8C2D7</accession>
<dbReference type="Proteomes" id="UP000095281">
    <property type="component" value="Unplaced"/>
</dbReference>
<keyword evidence="1" id="KW-1185">Reference proteome</keyword>
<dbReference type="AlphaFoldDB" id="A0A1I8C2D7"/>
<evidence type="ECO:0000313" key="1">
    <source>
        <dbReference type="Proteomes" id="UP000095281"/>
    </source>
</evidence>
<proteinExistence type="predicted"/>
<dbReference type="WBParaSite" id="MhA1_Contig976.frz3.gene3">
    <property type="protein sequence ID" value="MhA1_Contig976.frz3.gene3"/>
    <property type="gene ID" value="MhA1_Contig976.frz3.gene3"/>
</dbReference>